<dbReference type="STRING" id="364197.SAMN05216296_0992"/>
<evidence type="ECO:0000313" key="3">
    <source>
        <dbReference type="EMBL" id="SDT97367.1"/>
    </source>
</evidence>
<dbReference type="InterPro" id="IPR000073">
    <property type="entry name" value="AB_hydrolase_1"/>
</dbReference>
<accession>A0A1H2EQG3</accession>
<dbReference type="PRINTS" id="PR00111">
    <property type="entry name" value="ABHYDROLASE"/>
</dbReference>
<dbReference type="PRINTS" id="PR00412">
    <property type="entry name" value="EPOXHYDRLASE"/>
</dbReference>
<evidence type="ECO:0000259" key="2">
    <source>
        <dbReference type="Pfam" id="PF00561"/>
    </source>
</evidence>
<dbReference type="SUPFAM" id="SSF53474">
    <property type="entry name" value="alpha/beta-Hydrolases"/>
    <property type="match status" value="1"/>
</dbReference>
<dbReference type="OrthoDB" id="9780765at2"/>
<keyword evidence="4" id="KW-1185">Reference proteome</keyword>
<dbReference type="InterPro" id="IPR029058">
    <property type="entry name" value="AB_hydrolase_fold"/>
</dbReference>
<keyword evidence="1" id="KW-0378">Hydrolase</keyword>
<evidence type="ECO:0000256" key="1">
    <source>
        <dbReference type="ARBA" id="ARBA00022801"/>
    </source>
</evidence>
<sequence>MQTANADGLLRVRTRGLTFRVSDQGVGAPLLLLHGFPDDLHIWSKVTPLLLAAGYRVIALDQRGCGESDIPQGVDQYRIRQLVDDIPAVLEQLGIREPVYVMGHDWGSAIGWAFALYYPQSVRALVAVSVGHLRSYGRAGLQQKLGKGLYTLWFQLRGVAEWYLLKRGGLARWLGNEPDSAENIRRMSRPGRLTAGLNWYRANLLPVVLSDWPRCSRPTLGIWSSQDRFLTEAQMRDSEKQMDAPWRYQRIENCGHWIPKEQPDLLASLANDWFAMHSRQTGA</sequence>
<dbReference type="Proteomes" id="UP000243232">
    <property type="component" value="Chromosome I"/>
</dbReference>
<feature type="domain" description="AB hydrolase-1" evidence="2">
    <location>
        <begin position="29"/>
        <end position="261"/>
    </location>
</feature>
<dbReference type="InterPro" id="IPR000639">
    <property type="entry name" value="Epox_hydrolase-like"/>
</dbReference>
<name>A0A1H2EQG3_9PSED</name>
<protein>
    <submittedName>
        <fullName evidence="3">Pimeloyl-ACP methyl ester carboxylesterase</fullName>
    </submittedName>
</protein>
<dbReference type="GO" id="GO:0016787">
    <property type="term" value="F:hydrolase activity"/>
    <property type="evidence" value="ECO:0007669"/>
    <property type="project" value="UniProtKB-KW"/>
</dbReference>
<dbReference type="Pfam" id="PF00561">
    <property type="entry name" value="Abhydrolase_1"/>
    <property type="match status" value="1"/>
</dbReference>
<proteinExistence type="predicted"/>
<dbReference type="PANTHER" id="PTHR43329">
    <property type="entry name" value="EPOXIDE HYDROLASE"/>
    <property type="match status" value="1"/>
</dbReference>
<organism evidence="3 4">
    <name type="scientific">Pseudomonas pohangensis</name>
    <dbReference type="NCBI Taxonomy" id="364197"/>
    <lineage>
        <taxon>Bacteria</taxon>
        <taxon>Pseudomonadati</taxon>
        <taxon>Pseudomonadota</taxon>
        <taxon>Gammaproteobacteria</taxon>
        <taxon>Pseudomonadales</taxon>
        <taxon>Pseudomonadaceae</taxon>
        <taxon>Pseudomonas</taxon>
    </lineage>
</organism>
<dbReference type="EMBL" id="LT629785">
    <property type="protein sequence ID" value="SDT97367.1"/>
    <property type="molecule type" value="Genomic_DNA"/>
</dbReference>
<dbReference type="RefSeq" id="WP_157718793.1">
    <property type="nucleotide sequence ID" value="NZ_LT629785.1"/>
</dbReference>
<gene>
    <name evidence="3" type="ORF">SAMN05216296_0992</name>
</gene>
<evidence type="ECO:0000313" key="4">
    <source>
        <dbReference type="Proteomes" id="UP000243232"/>
    </source>
</evidence>
<reference evidence="4" key="1">
    <citation type="submission" date="2016-10" db="EMBL/GenBank/DDBJ databases">
        <authorList>
            <person name="Varghese N."/>
            <person name="Submissions S."/>
        </authorList>
    </citation>
    <scope>NUCLEOTIDE SEQUENCE [LARGE SCALE GENOMIC DNA]</scope>
    <source>
        <strain evidence="4">DSM 17875</strain>
    </source>
</reference>
<dbReference type="Gene3D" id="3.40.50.1820">
    <property type="entry name" value="alpha/beta hydrolase"/>
    <property type="match status" value="1"/>
</dbReference>
<dbReference type="AlphaFoldDB" id="A0A1H2EQG3"/>